<feature type="coiled-coil region" evidence="1">
    <location>
        <begin position="69"/>
        <end position="96"/>
    </location>
</feature>
<dbReference type="InterPro" id="IPR045755">
    <property type="entry name" value="FtsL-like"/>
</dbReference>
<reference evidence="5" key="1">
    <citation type="journal article" date="2019" name="Int. J. Syst. Evol. Microbiol.">
        <title>The Global Catalogue of Microorganisms (GCM) 10K type strain sequencing project: providing services to taxonomists for standard genome sequencing and annotation.</title>
        <authorList>
            <consortium name="The Broad Institute Genomics Platform"/>
            <consortium name="The Broad Institute Genome Sequencing Center for Infectious Disease"/>
            <person name="Wu L."/>
            <person name="Ma J."/>
        </authorList>
    </citation>
    <scope>NUCLEOTIDE SEQUENCE [LARGE SCALE GENOMIC DNA]</scope>
    <source>
        <strain evidence="5">JCM 17927</strain>
    </source>
</reference>
<dbReference type="RefSeq" id="WP_345248778.1">
    <property type="nucleotide sequence ID" value="NZ_BAABHD010000083.1"/>
</dbReference>
<accession>A0ABP8NLX6</accession>
<evidence type="ECO:0000313" key="5">
    <source>
        <dbReference type="Proteomes" id="UP001501175"/>
    </source>
</evidence>
<keyword evidence="3" id="KW-1133">Transmembrane helix</keyword>
<proteinExistence type="predicted"/>
<evidence type="ECO:0000256" key="1">
    <source>
        <dbReference type="SAM" id="Coils"/>
    </source>
</evidence>
<keyword evidence="3" id="KW-0472">Membrane</keyword>
<feature type="compositionally biased region" description="Basic and acidic residues" evidence="2">
    <location>
        <begin position="9"/>
        <end position="22"/>
    </location>
</feature>
<name>A0ABP8NLX6_9BACT</name>
<protein>
    <recommendedName>
        <fullName evidence="6">S-adenosyl-methyltransferase</fullName>
    </recommendedName>
</protein>
<keyword evidence="3" id="KW-0812">Transmembrane</keyword>
<feature type="transmembrane region" description="Helical" evidence="3">
    <location>
        <begin position="52"/>
        <end position="69"/>
    </location>
</feature>
<organism evidence="4 5">
    <name type="scientific">Nibrella saemangeumensis</name>
    <dbReference type="NCBI Taxonomy" id="1084526"/>
    <lineage>
        <taxon>Bacteria</taxon>
        <taxon>Pseudomonadati</taxon>
        <taxon>Bacteroidota</taxon>
        <taxon>Cytophagia</taxon>
        <taxon>Cytophagales</taxon>
        <taxon>Spirosomataceae</taxon>
        <taxon>Nibrella</taxon>
    </lineage>
</organism>
<dbReference type="Proteomes" id="UP001501175">
    <property type="component" value="Unassembled WGS sequence"/>
</dbReference>
<dbReference type="Pfam" id="PF19579">
    <property type="entry name" value="FtsL_2"/>
    <property type="match status" value="1"/>
</dbReference>
<keyword evidence="1" id="KW-0175">Coiled coil</keyword>
<gene>
    <name evidence="4" type="ORF">GCM10023189_52710</name>
</gene>
<comment type="caution">
    <text evidence="4">The sequence shown here is derived from an EMBL/GenBank/DDBJ whole genome shotgun (WGS) entry which is preliminary data.</text>
</comment>
<evidence type="ECO:0000256" key="2">
    <source>
        <dbReference type="SAM" id="MobiDB-lite"/>
    </source>
</evidence>
<dbReference type="EMBL" id="BAABHD010000083">
    <property type="protein sequence ID" value="GAA4468061.1"/>
    <property type="molecule type" value="Genomic_DNA"/>
</dbReference>
<evidence type="ECO:0000256" key="3">
    <source>
        <dbReference type="SAM" id="Phobius"/>
    </source>
</evidence>
<evidence type="ECO:0008006" key="6">
    <source>
        <dbReference type="Google" id="ProtNLM"/>
    </source>
</evidence>
<feature type="region of interest" description="Disordered" evidence="2">
    <location>
        <begin position="1"/>
        <end position="22"/>
    </location>
</feature>
<sequence length="145" mass="17058">MALNTFKTPTEKAPPKVRQKKEPNRLQRWVDETALRLFGREDAWPMRNLDRILWVSLLLTIYIGLNHNAERLVRRMLRTKTEVDELRAHYTSLQAEFMRSSKQSEIGKRVAAFGLVNRQVTKDDKGIQKDTIIPPQKIVVKRDEY</sequence>
<evidence type="ECO:0000313" key="4">
    <source>
        <dbReference type="EMBL" id="GAA4468061.1"/>
    </source>
</evidence>
<keyword evidence="5" id="KW-1185">Reference proteome</keyword>